<dbReference type="AlphaFoldDB" id="A0A4S4DNB5"/>
<keyword evidence="2" id="KW-1185">Reference proteome</keyword>
<sequence length="247" mass="27048">MPHASLLLLVLLRRYCDFAKLMSQRRLSLTPLTTLFHVGVVSVCADLVLVRWHPPLVHPALGQELVMNHRCTKFKTKHLDLMERVFAGATTTGKHMWTPTEIRDADGTSDSAATLDSGMGPLSGGTPPRDVPDCVGDNVVDCSLFDNAPPHSTADGSANAKCCKRVAPRTVASSMDNLVEAVRGGSLFSFTCLLMDSPDKRNLIMGLPLDYVVNWLKEKRVIAHQPAMVECSHGVRLFRQDGVVDMD</sequence>
<reference evidence="1 2" key="1">
    <citation type="journal article" date="2018" name="Proc. Natl. Acad. Sci. U.S.A.">
        <title>Draft genome sequence of Camellia sinensis var. sinensis provides insights into the evolution of the tea genome and tea quality.</title>
        <authorList>
            <person name="Wei C."/>
            <person name="Yang H."/>
            <person name="Wang S."/>
            <person name="Zhao J."/>
            <person name="Liu C."/>
            <person name="Gao L."/>
            <person name="Xia E."/>
            <person name="Lu Y."/>
            <person name="Tai Y."/>
            <person name="She G."/>
            <person name="Sun J."/>
            <person name="Cao H."/>
            <person name="Tong W."/>
            <person name="Gao Q."/>
            <person name="Li Y."/>
            <person name="Deng W."/>
            <person name="Jiang X."/>
            <person name="Wang W."/>
            <person name="Chen Q."/>
            <person name="Zhang S."/>
            <person name="Li H."/>
            <person name="Wu J."/>
            <person name="Wang P."/>
            <person name="Li P."/>
            <person name="Shi C."/>
            <person name="Zheng F."/>
            <person name="Jian J."/>
            <person name="Huang B."/>
            <person name="Shan D."/>
            <person name="Shi M."/>
            <person name="Fang C."/>
            <person name="Yue Y."/>
            <person name="Li F."/>
            <person name="Li D."/>
            <person name="Wei S."/>
            <person name="Han B."/>
            <person name="Jiang C."/>
            <person name="Yin Y."/>
            <person name="Xia T."/>
            <person name="Zhang Z."/>
            <person name="Bennetzen J.L."/>
            <person name="Zhao S."/>
            <person name="Wan X."/>
        </authorList>
    </citation>
    <scope>NUCLEOTIDE SEQUENCE [LARGE SCALE GENOMIC DNA]</scope>
    <source>
        <strain evidence="2">cv. Shuchazao</strain>
        <tissue evidence="1">Leaf</tissue>
    </source>
</reference>
<evidence type="ECO:0000313" key="2">
    <source>
        <dbReference type="Proteomes" id="UP000306102"/>
    </source>
</evidence>
<gene>
    <name evidence="1" type="ORF">TEA_020337</name>
</gene>
<protein>
    <submittedName>
        <fullName evidence="1">Uncharacterized protein</fullName>
    </submittedName>
</protein>
<evidence type="ECO:0000313" key="1">
    <source>
        <dbReference type="EMBL" id="THG04510.1"/>
    </source>
</evidence>
<dbReference type="EMBL" id="SDRB02010752">
    <property type="protein sequence ID" value="THG04510.1"/>
    <property type="molecule type" value="Genomic_DNA"/>
</dbReference>
<organism evidence="1 2">
    <name type="scientific">Camellia sinensis var. sinensis</name>
    <name type="common">China tea</name>
    <dbReference type="NCBI Taxonomy" id="542762"/>
    <lineage>
        <taxon>Eukaryota</taxon>
        <taxon>Viridiplantae</taxon>
        <taxon>Streptophyta</taxon>
        <taxon>Embryophyta</taxon>
        <taxon>Tracheophyta</taxon>
        <taxon>Spermatophyta</taxon>
        <taxon>Magnoliopsida</taxon>
        <taxon>eudicotyledons</taxon>
        <taxon>Gunneridae</taxon>
        <taxon>Pentapetalae</taxon>
        <taxon>asterids</taxon>
        <taxon>Ericales</taxon>
        <taxon>Theaceae</taxon>
        <taxon>Camellia</taxon>
    </lineage>
</organism>
<proteinExistence type="predicted"/>
<name>A0A4S4DNB5_CAMSN</name>
<comment type="caution">
    <text evidence="1">The sequence shown here is derived from an EMBL/GenBank/DDBJ whole genome shotgun (WGS) entry which is preliminary data.</text>
</comment>
<accession>A0A4S4DNB5</accession>
<dbReference type="Proteomes" id="UP000306102">
    <property type="component" value="Unassembled WGS sequence"/>
</dbReference>